<reference evidence="1 2" key="1">
    <citation type="journal article" date="2011" name="PLoS ONE">
        <title>Haloquadratum walsbyi: limited diversity in a global pond.</title>
        <authorList>
            <person name="Dyall-Smith M."/>
            <person name="Pfeiffer F."/>
            <person name="Klee K."/>
            <person name="Palm P."/>
            <person name="Gross K."/>
            <person name="Schuster S.C."/>
            <person name="Rampp M."/>
            <person name="Oesterhelt D."/>
        </authorList>
    </citation>
    <scope>NUCLEOTIDE SEQUENCE [LARGE SCALE GENOMIC DNA]</scope>
    <source>
        <strain evidence="2">DSM 16854 / JCM 12705 / C23</strain>
    </source>
</reference>
<dbReference type="AlphaFoldDB" id="G0LF70"/>
<dbReference type="OrthoDB" id="234257at2157"/>
<dbReference type="RefSeq" id="WP_014556961.1">
    <property type="nucleotide sequence ID" value="NC_017459.1"/>
</dbReference>
<gene>
    <name evidence="1" type="ordered locus">Hqrw_3899</name>
</gene>
<organism evidence="1 2">
    <name type="scientific">Haloquadratum walsbyi (strain DSM 16854 / JCM 12705 / C23)</name>
    <dbReference type="NCBI Taxonomy" id="768065"/>
    <lineage>
        <taxon>Archaea</taxon>
        <taxon>Methanobacteriati</taxon>
        <taxon>Methanobacteriota</taxon>
        <taxon>Stenosarchaea group</taxon>
        <taxon>Halobacteria</taxon>
        <taxon>Halobacteriales</taxon>
        <taxon>Haloferacaceae</taxon>
        <taxon>Haloquadratum</taxon>
    </lineage>
</organism>
<proteinExistence type="predicted"/>
<evidence type="ECO:0000313" key="2">
    <source>
        <dbReference type="Proteomes" id="UP000007954"/>
    </source>
</evidence>
<dbReference type="GeneID" id="12448782"/>
<dbReference type="EMBL" id="FR746099">
    <property type="protein sequence ID" value="CCC41633.1"/>
    <property type="molecule type" value="Genomic_DNA"/>
</dbReference>
<protein>
    <submittedName>
        <fullName evidence="1">Uncharacterized protein</fullName>
    </submittedName>
</protein>
<dbReference type="Proteomes" id="UP000007954">
    <property type="component" value="Chromosome"/>
</dbReference>
<dbReference type="HOGENOM" id="CLU_165261_0_0_2"/>
<dbReference type="KEGG" id="hwc:Hqrw_3899"/>
<accession>G0LF70</accession>
<evidence type="ECO:0000313" key="1">
    <source>
        <dbReference type="EMBL" id="CCC41633.1"/>
    </source>
</evidence>
<sequence>MSQETLTGTNLSELREEYDEKVNEILPNMAQDSDGWPIHLNHCFGRVVLDNTFEDEWYDHVDGRPAYENLSEKELHKAIDIADIMIEEGKPTVEKLNKNSLRWRDKL</sequence>
<name>G0LF70_HALWC</name>